<feature type="compositionally biased region" description="Basic and acidic residues" evidence="1">
    <location>
        <begin position="37"/>
        <end position="65"/>
    </location>
</feature>
<dbReference type="AlphaFoldDB" id="A0A218XSB5"/>
<protein>
    <submittedName>
        <fullName evidence="2">Uncharacterized protein</fullName>
    </submittedName>
</protein>
<proteinExistence type="predicted"/>
<feature type="compositionally biased region" description="Basic and acidic residues" evidence="1">
    <location>
        <begin position="95"/>
        <end position="115"/>
    </location>
</feature>
<accession>A0A218XSB5</accession>
<feature type="compositionally biased region" description="Basic and acidic residues" evidence="1">
    <location>
        <begin position="134"/>
        <end position="143"/>
    </location>
</feature>
<organism evidence="2 3">
    <name type="scientific">Punica granatum</name>
    <name type="common">Pomegranate</name>
    <dbReference type="NCBI Taxonomy" id="22663"/>
    <lineage>
        <taxon>Eukaryota</taxon>
        <taxon>Viridiplantae</taxon>
        <taxon>Streptophyta</taxon>
        <taxon>Embryophyta</taxon>
        <taxon>Tracheophyta</taxon>
        <taxon>Spermatophyta</taxon>
        <taxon>Magnoliopsida</taxon>
        <taxon>eudicotyledons</taxon>
        <taxon>Gunneridae</taxon>
        <taxon>Pentapetalae</taxon>
        <taxon>rosids</taxon>
        <taxon>malvids</taxon>
        <taxon>Myrtales</taxon>
        <taxon>Lythraceae</taxon>
        <taxon>Punica</taxon>
    </lineage>
</organism>
<evidence type="ECO:0000256" key="1">
    <source>
        <dbReference type="SAM" id="MobiDB-lite"/>
    </source>
</evidence>
<sequence>MKHHRLLMLKQGKKSWKAIQLKKEETPELQRGSLEPKSPDGGKAEQGRAVEKEDENHGRNGERKGRGQRVRVGIGVEVVQKGRGQRVGVGVVQTAERKRSEGRGRADCGREEARGSRSCGLRKGRGQRVGVRVEVARTAEGKRPKGRGRAGPSGSRSNEIRVWTLEDLEATKVRRK</sequence>
<name>A0A218XSB5_PUNGR</name>
<feature type="region of interest" description="Disordered" evidence="1">
    <location>
        <begin position="94"/>
        <end position="160"/>
    </location>
</feature>
<reference evidence="3" key="1">
    <citation type="journal article" date="2017" name="Plant J.">
        <title>The pomegranate (Punica granatum L.) genome and the genomics of punicalagin biosynthesis.</title>
        <authorList>
            <person name="Qin G."/>
            <person name="Xu C."/>
            <person name="Ming R."/>
            <person name="Tang H."/>
            <person name="Guyot R."/>
            <person name="Kramer E.M."/>
            <person name="Hu Y."/>
            <person name="Yi X."/>
            <person name="Qi Y."/>
            <person name="Xu X."/>
            <person name="Gao Z."/>
            <person name="Pan H."/>
            <person name="Jian J."/>
            <person name="Tian Y."/>
            <person name="Yue Z."/>
            <person name="Xu Y."/>
        </authorList>
    </citation>
    <scope>NUCLEOTIDE SEQUENCE [LARGE SCALE GENOMIC DNA]</scope>
    <source>
        <strain evidence="3">cv. Dabenzi</strain>
    </source>
</reference>
<gene>
    <name evidence="2" type="ORF">CDL15_Pgr019408</name>
</gene>
<dbReference type="EMBL" id="MTKT01000805">
    <property type="protein sequence ID" value="OWM87824.1"/>
    <property type="molecule type" value="Genomic_DNA"/>
</dbReference>
<evidence type="ECO:0000313" key="3">
    <source>
        <dbReference type="Proteomes" id="UP000197138"/>
    </source>
</evidence>
<feature type="region of interest" description="Disordered" evidence="1">
    <location>
        <begin position="20"/>
        <end position="69"/>
    </location>
</feature>
<comment type="caution">
    <text evidence="2">The sequence shown here is derived from an EMBL/GenBank/DDBJ whole genome shotgun (WGS) entry which is preliminary data.</text>
</comment>
<dbReference type="Proteomes" id="UP000197138">
    <property type="component" value="Unassembled WGS sequence"/>
</dbReference>
<evidence type="ECO:0000313" key="2">
    <source>
        <dbReference type="EMBL" id="OWM87824.1"/>
    </source>
</evidence>